<reference evidence="6 7" key="1">
    <citation type="submission" date="2019-10" db="EMBL/GenBank/DDBJ databases">
        <title>Genome Sequences from Six Type Strain Members of the Archaeal Family Sulfolobaceae: Acidianus ambivalens, Acidianus infernus, Metallosphaera prunae, Stygiolobus azoricus, Sulfolobus metallicus, and Sulfurisphaera ohwakuensis.</title>
        <authorList>
            <person name="Counts J.A."/>
            <person name="Kelly R.M."/>
        </authorList>
    </citation>
    <scope>NUCLEOTIDE SEQUENCE [LARGE SCALE GENOMIC DNA]</scope>
    <source>
        <strain evidence="6 7">DSM 3191</strain>
    </source>
</reference>
<evidence type="ECO:0000256" key="4">
    <source>
        <dbReference type="HAMAP-Rule" id="MF_01371"/>
    </source>
</evidence>
<dbReference type="Proteomes" id="UP000440125">
    <property type="component" value="Unassembled WGS sequence"/>
</dbReference>
<dbReference type="EMBL" id="WFIY01000004">
    <property type="protein sequence ID" value="MUM64413.1"/>
    <property type="molecule type" value="Genomic_DNA"/>
</dbReference>
<evidence type="ECO:0000313" key="7">
    <source>
        <dbReference type="Proteomes" id="UP000440125"/>
    </source>
</evidence>
<comment type="subunit">
    <text evidence="4">Part of the 50S ribosomal subunit.</text>
</comment>
<dbReference type="GO" id="GO:0003723">
    <property type="term" value="F:RNA binding"/>
    <property type="evidence" value="ECO:0007669"/>
    <property type="project" value="TreeGrafter"/>
</dbReference>
<organism evidence="6 7">
    <name type="scientific">Acidianus infernus</name>
    <dbReference type="NCBI Taxonomy" id="12915"/>
    <lineage>
        <taxon>Archaea</taxon>
        <taxon>Thermoproteota</taxon>
        <taxon>Thermoprotei</taxon>
        <taxon>Sulfolobales</taxon>
        <taxon>Sulfolobaceae</taxon>
        <taxon>Acidianus</taxon>
    </lineage>
</organism>
<keyword evidence="7" id="KW-1185">Reference proteome</keyword>
<comment type="similarity">
    <text evidence="1 4">Belongs to the universal ribosomal protein uL30 family.</text>
</comment>
<keyword evidence="3 4" id="KW-0687">Ribonucleoprotein</keyword>
<dbReference type="InterPro" id="IPR036919">
    <property type="entry name" value="Ribo_uL30_ferredoxin-like_sf"/>
</dbReference>
<feature type="domain" description="Large ribosomal subunit protein uL30-like ferredoxin-like fold" evidence="5">
    <location>
        <begin position="6"/>
        <end position="55"/>
    </location>
</feature>
<dbReference type="PANTHER" id="PTHR11524">
    <property type="entry name" value="60S RIBOSOMAL PROTEIN L7"/>
    <property type="match status" value="1"/>
</dbReference>
<dbReference type="NCBIfam" id="NF004711">
    <property type="entry name" value="PRK06049.1"/>
    <property type="match status" value="1"/>
</dbReference>
<dbReference type="GO" id="GO:0022625">
    <property type="term" value="C:cytosolic large ribosomal subunit"/>
    <property type="evidence" value="ECO:0007669"/>
    <property type="project" value="UniProtKB-UniRule"/>
</dbReference>
<dbReference type="AlphaFoldDB" id="A0A6A9QF60"/>
<dbReference type="InterPro" id="IPR039699">
    <property type="entry name" value="Ribosomal_uL30"/>
</dbReference>
<name>A0A6A9QF60_ACIIN</name>
<dbReference type="PANTHER" id="PTHR11524:SF16">
    <property type="entry name" value="LARGE RIBOSOMAL SUBUNIT PROTEIN UL30"/>
    <property type="match status" value="1"/>
</dbReference>
<evidence type="ECO:0000256" key="1">
    <source>
        <dbReference type="ARBA" id="ARBA00007594"/>
    </source>
</evidence>
<evidence type="ECO:0000313" key="6">
    <source>
        <dbReference type="EMBL" id="MUM64413.1"/>
    </source>
</evidence>
<dbReference type="Gene3D" id="1.10.15.30">
    <property type="match status" value="1"/>
</dbReference>
<dbReference type="Pfam" id="PF00327">
    <property type="entry name" value="Ribosomal_L30"/>
    <property type="match status" value="1"/>
</dbReference>
<dbReference type="HAMAP" id="MF_01371_A">
    <property type="entry name" value="Ribosomal_uL30_A"/>
    <property type="match status" value="1"/>
</dbReference>
<evidence type="ECO:0000256" key="3">
    <source>
        <dbReference type="ARBA" id="ARBA00023274"/>
    </source>
</evidence>
<dbReference type="InterPro" id="IPR016082">
    <property type="entry name" value="Ribosomal_uL30_ferredoxin-like"/>
</dbReference>
<dbReference type="CDD" id="cd01657">
    <property type="entry name" value="Ribosomal_L7_archeal_euk"/>
    <property type="match status" value="1"/>
</dbReference>
<dbReference type="NCBIfam" id="TIGR01309">
    <property type="entry name" value="uL30_arch"/>
    <property type="match status" value="1"/>
</dbReference>
<evidence type="ECO:0000256" key="2">
    <source>
        <dbReference type="ARBA" id="ARBA00022980"/>
    </source>
</evidence>
<evidence type="ECO:0000259" key="5">
    <source>
        <dbReference type="Pfam" id="PF00327"/>
    </source>
</evidence>
<accession>A0A6A9QF60</accession>
<dbReference type="GO" id="GO:0006412">
    <property type="term" value="P:translation"/>
    <property type="evidence" value="ECO:0007669"/>
    <property type="project" value="UniProtKB-UniRule"/>
</dbReference>
<protein>
    <recommendedName>
        <fullName evidence="4">Large ribosomal subunit protein uL30</fullName>
    </recommendedName>
</protein>
<keyword evidence="2 4" id="KW-0689">Ribosomal protein</keyword>
<dbReference type="InterPro" id="IPR035808">
    <property type="entry name" value="Ribosomal_uL30_euk_arc"/>
</dbReference>
<dbReference type="Gene3D" id="3.30.1390.20">
    <property type="entry name" value="Ribosomal protein L30, ferredoxin-like fold domain"/>
    <property type="match status" value="1"/>
</dbReference>
<dbReference type="GO" id="GO:0003735">
    <property type="term" value="F:structural constituent of ribosome"/>
    <property type="evidence" value="ECO:0007669"/>
    <property type="project" value="UniProtKB-UniRule"/>
</dbReference>
<comment type="caution">
    <text evidence="6">The sequence shown here is derived from an EMBL/GenBank/DDBJ whole genome shotgun (WGS) entry which is preliminary data.</text>
</comment>
<sequence length="156" mass="17828">MPKAVAIVRIRGYAHAPWKIQETLEMLRLPKVFNTMIYPYTESLKGMLIKVEPFITWGEISEDGLNALLNRLETCKGEKITEEYIKTKLSMDLNTFKTKLLSGELALNKLDNIFKLPIRLHPPSGGFKGKINAPYKSKGEFGYRGLEINNLIKRMV</sequence>
<dbReference type="InterPro" id="IPR005997">
    <property type="entry name" value="Ribosomal_uL30_arc"/>
</dbReference>
<proteinExistence type="inferred from homology"/>
<dbReference type="RefSeq" id="WP_338078094.1">
    <property type="nucleotide sequence ID" value="NZ_WFIY01000004.1"/>
</dbReference>
<dbReference type="GO" id="GO:0000463">
    <property type="term" value="P:maturation of LSU-rRNA from tricistronic rRNA transcript (SSU-rRNA, 5.8S rRNA, LSU-rRNA)"/>
    <property type="evidence" value="ECO:0007669"/>
    <property type="project" value="TreeGrafter"/>
</dbReference>
<gene>
    <name evidence="4" type="primary">rpl30</name>
    <name evidence="6" type="ORF">D1867_03920</name>
</gene>
<dbReference type="SUPFAM" id="SSF55129">
    <property type="entry name" value="Ribosomal protein L30p/L7e"/>
    <property type="match status" value="1"/>
</dbReference>